<name>A0A518DUG3_9BACT</name>
<feature type="region of interest" description="Disordered" evidence="1">
    <location>
        <begin position="53"/>
        <end position="85"/>
    </location>
</feature>
<gene>
    <name evidence="2" type="ORF">Pla8534_32910</name>
</gene>
<evidence type="ECO:0000313" key="3">
    <source>
        <dbReference type="Proteomes" id="UP000317648"/>
    </source>
</evidence>
<organism evidence="2 3">
    <name type="scientific">Lignipirellula cremea</name>
    <dbReference type="NCBI Taxonomy" id="2528010"/>
    <lineage>
        <taxon>Bacteria</taxon>
        <taxon>Pseudomonadati</taxon>
        <taxon>Planctomycetota</taxon>
        <taxon>Planctomycetia</taxon>
        <taxon>Pirellulales</taxon>
        <taxon>Pirellulaceae</taxon>
        <taxon>Lignipirellula</taxon>
    </lineage>
</organism>
<feature type="compositionally biased region" description="Polar residues" evidence="1">
    <location>
        <begin position="72"/>
        <end position="85"/>
    </location>
</feature>
<dbReference type="RefSeq" id="WP_145054212.1">
    <property type="nucleotide sequence ID" value="NZ_CP036433.1"/>
</dbReference>
<dbReference type="KEGG" id="lcre:Pla8534_32910"/>
<dbReference type="EMBL" id="CP036433">
    <property type="protein sequence ID" value="QDU95476.1"/>
    <property type="molecule type" value="Genomic_DNA"/>
</dbReference>
<protein>
    <submittedName>
        <fullName evidence="2">Uncharacterized protein</fullName>
    </submittedName>
</protein>
<proteinExistence type="predicted"/>
<dbReference type="Proteomes" id="UP000317648">
    <property type="component" value="Chromosome"/>
</dbReference>
<evidence type="ECO:0000313" key="2">
    <source>
        <dbReference type="EMBL" id="QDU95476.1"/>
    </source>
</evidence>
<dbReference type="AlphaFoldDB" id="A0A518DUG3"/>
<keyword evidence="3" id="KW-1185">Reference proteome</keyword>
<sequence>MQFLWILAVHLMVFSAVFGLLRVWPYLQEKLHEHRNPWPRPRRQVGETFQNFHAAEPGPKRPHMPGRAGRMTASNALHHSTEQMG</sequence>
<evidence type="ECO:0000256" key="1">
    <source>
        <dbReference type="SAM" id="MobiDB-lite"/>
    </source>
</evidence>
<accession>A0A518DUG3</accession>
<reference evidence="2 3" key="1">
    <citation type="submission" date="2019-02" db="EMBL/GenBank/DDBJ databases">
        <title>Deep-cultivation of Planctomycetes and their phenomic and genomic characterization uncovers novel biology.</title>
        <authorList>
            <person name="Wiegand S."/>
            <person name="Jogler M."/>
            <person name="Boedeker C."/>
            <person name="Pinto D."/>
            <person name="Vollmers J."/>
            <person name="Rivas-Marin E."/>
            <person name="Kohn T."/>
            <person name="Peeters S.H."/>
            <person name="Heuer A."/>
            <person name="Rast P."/>
            <person name="Oberbeckmann S."/>
            <person name="Bunk B."/>
            <person name="Jeske O."/>
            <person name="Meyerdierks A."/>
            <person name="Storesund J.E."/>
            <person name="Kallscheuer N."/>
            <person name="Luecker S."/>
            <person name="Lage O.M."/>
            <person name="Pohl T."/>
            <person name="Merkel B.J."/>
            <person name="Hornburger P."/>
            <person name="Mueller R.-W."/>
            <person name="Bruemmer F."/>
            <person name="Labrenz M."/>
            <person name="Spormann A.M."/>
            <person name="Op den Camp H."/>
            <person name="Overmann J."/>
            <person name="Amann R."/>
            <person name="Jetten M.S.M."/>
            <person name="Mascher T."/>
            <person name="Medema M.H."/>
            <person name="Devos D.P."/>
            <person name="Kaster A.-K."/>
            <person name="Ovreas L."/>
            <person name="Rohde M."/>
            <person name="Galperin M.Y."/>
            <person name="Jogler C."/>
        </authorList>
    </citation>
    <scope>NUCLEOTIDE SEQUENCE [LARGE SCALE GENOMIC DNA]</scope>
    <source>
        <strain evidence="2 3">Pla85_3_4</strain>
    </source>
</reference>